<evidence type="ECO:0000313" key="2">
    <source>
        <dbReference type="EMBL" id="KAL2512490.1"/>
    </source>
</evidence>
<keyword evidence="3" id="KW-1185">Reference proteome</keyword>
<proteinExistence type="predicted"/>
<reference evidence="3" key="1">
    <citation type="submission" date="2024-07" db="EMBL/GenBank/DDBJ databases">
        <title>Two chromosome-level genome assemblies of Korean endemic species Abeliophyllum distichum and Forsythia ovata (Oleaceae).</title>
        <authorList>
            <person name="Jang H."/>
        </authorList>
    </citation>
    <scope>NUCLEOTIDE SEQUENCE [LARGE SCALE GENOMIC DNA]</scope>
</reference>
<protein>
    <submittedName>
        <fullName evidence="2">Uncharacterized protein</fullName>
    </submittedName>
</protein>
<dbReference type="Proteomes" id="UP001604336">
    <property type="component" value="Unassembled WGS sequence"/>
</dbReference>
<organism evidence="2 3">
    <name type="scientific">Abeliophyllum distichum</name>
    <dbReference type="NCBI Taxonomy" id="126358"/>
    <lineage>
        <taxon>Eukaryota</taxon>
        <taxon>Viridiplantae</taxon>
        <taxon>Streptophyta</taxon>
        <taxon>Embryophyta</taxon>
        <taxon>Tracheophyta</taxon>
        <taxon>Spermatophyta</taxon>
        <taxon>Magnoliopsida</taxon>
        <taxon>eudicotyledons</taxon>
        <taxon>Gunneridae</taxon>
        <taxon>Pentapetalae</taxon>
        <taxon>asterids</taxon>
        <taxon>lamiids</taxon>
        <taxon>Lamiales</taxon>
        <taxon>Oleaceae</taxon>
        <taxon>Forsythieae</taxon>
        <taxon>Abeliophyllum</taxon>
    </lineage>
</organism>
<comment type="caution">
    <text evidence="2">The sequence shown here is derived from an EMBL/GenBank/DDBJ whole genome shotgun (WGS) entry which is preliminary data.</text>
</comment>
<feature type="region of interest" description="Disordered" evidence="1">
    <location>
        <begin position="45"/>
        <end position="68"/>
    </location>
</feature>
<sequence>MFEDCLSNKRKRKIRQQRRICTGPARHRSGAYRICTDLARTDLVERRSGAPGAPDDLVERKSGAPGAPDDLRLAQIRCAWRTADLMRQGANQVRLAHQLICASRRSGAGADQAPTGSVEIQ</sequence>
<evidence type="ECO:0000313" key="3">
    <source>
        <dbReference type="Proteomes" id="UP001604336"/>
    </source>
</evidence>
<gene>
    <name evidence="2" type="ORF">Adt_18090</name>
</gene>
<evidence type="ECO:0000256" key="1">
    <source>
        <dbReference type="SAM" id="MobiDB-lite"/>
    </source>
</evidence>
<accession>A0ABD1TID4</accession>
<dbReference type="EMBL" id="JBFOLK010000005">
    <property type="protein sequence ID" value="KAL2512490.1"/>
    <property type="molecule type" value="Genomic_DNA"/>
</dbReference>
<name>A0ABD1TID4_9LAMI</name>
<dbReference type="AlphaFoldDB" id="A0ABD1TID4"/>